<dbReference type="EMBL" id="LT559118">
    <property type="protein sequence ID" value="SBO96684.1"/>
    <property type="molecule type" value="Genomic_DNA"/>
</dbReference>
<sequence>MENDMASTPSLKRTHRSAALATIALAAVALTGAACGNSQEPARTVASMAPQAGTASAAPQGGSKADPVAFARCVRENGVPDFKDPEPGVGMGDGIDLNSPVFKQAAEACKEFMPAPPPQNDPGATWSTADKLKYAACMRDNGVPSFPDPDANGGFKLDDDPNTPQFKKAEQACEHYQPQSIRNLTPGKTGGGN</sequence>
<proteinExistence type="predicted"/>
<dbReference type="AlphaFoldDB" id="A0A1M4ED21"/>
<gene>
    <name evidence="2" type="ORF">BN4615_P6200</name>
</gene>
<name>A0A1M4ED21_9ACTN</name>
<feature type="region of interest" description="Disordered" evidence="1">
    <location>
        <begin position="140"/>
        <end position="193"/>
    </location>
</feature>
<protein>
    <submittedName>
        <fullName evidence="2">Uncharacterized protein</fullName>
    </submittedName>
</protein>
<accession>A0A1M4ED21</accession>
<evidence type="ECO:0000313" key="2">
    <source>
        <dbReference type="EMBL" id="SBO96684.1"/>
    </source>
</evidence>
<organism evidence="2">
    <name type="scientific">Nonomuraea gerenzanensis</name>
    <dbReference type="NCBI Taxonomy" id="93944"/>
    <lineage>
        <taxon>Bacteria</taxon>
        <taxon>Bacillati</taxon>
        <taxon>Actinomycetota</taxon>
        <taxon>Actinomycetes</taxon>
        <taxon>Streptosporangiales</taxon>
        <taxon>Streptosporangiaceae</taxon>
        <taxon>Nonomuraea</taxon>
    </lineage>
</organism>
<evidence type="ECO:0000256" key="1">
    <source>
        <dbReference type="SAM" id="MobiDB-lite"/>
    </source>
</evidence>
<reference evidence="2" key="1">
    <citation type="submission" date="2016-04" db="EMBL/GenBank/DDBJ databases">
        <authorList>
            <person name="Evans L.H."/>
            <person name="Alamgir A."/>
            <person name="Owens N."/>
            <person name="Weber N.D."/>
            <person name="Virtaneva K."/>
            <person name="Barbian K."/>
            <person name="Babar A."/>
            <person name="Rosenke K."/>
        </authorList>
    </citation>
    <scope>NUCLEOTIDE SEQUENCE</scope>
    <source>
        <strain evidence="2">Nono1</strain>
    </source>
</reference>